<dbReference type="InterPro" id="IPR036397">
    <property type="entry name" value="RNaseH_sf"/>
</dbReference>
<dbReference type="GO" id="GO:0006139">
    <property type="term" value="P:nucleobase-containing compound metabolic process"/>
    <property type="evidence" value="ECO:0007669"/>
    <property type="project" value="InterPro"/>
</dbReference>
<dbReference type="Gene3D" id="3.30.420.10">
    <property type="entry name" value="Ribonuclease H-like superfamily/Ribonuclease H"/>
    <property type="match status" value="1"/>
</dbReference>
<proteinExistence type="predicted"/>
<dbReference type="EMBL" id="JBBCAQ010000002">
    <property type="protein sequence ID" value="KAK7605311.1"/>
    <property type="molecule type" value="Genomic_DNA"/>
</dbReference>
<dbReference type="InterPro" id="IPR012337">
    <property type="entry name" value="RNaseH-like_sf"/>
</dbReference>
<accession>A0AAN9TY09</accession>
<dbReference type="GO" id="GO:0005634">
    <property type="term" value="C:nucleus"/>
    <property type="evidence" value="ECO:0007669"/>
    <property type="project" value="TreeGrafter"/>
</dbReference>
<dbReference type="PANTHER" id="PTHR13620">
    <property type="entry name" value="3-5 EXONUCLEASE"/>
    <property type="match status" value="1"/>
</dbReference>
<comment type="caution">
    <text evidence="5">The sequence shown here is derived from an EMBL/GenBank/DDBJ whole genome shotgun (WGS) entry which is preliminary data.</text>
</comment>
<dbReference type="Proteomes" id="UP001367676">
    <property type="component" value="Unassembled WGS sequence"/>
</dbReference>
<feature type="domain" description="3'-5' exonuclease" evidence="4">
    <location>
        <begin position="95"/>
        <end position="260"/>
    </location>
</feature>
<evidence type="ECO:0000256" key="1">
    <source>
        <dbReference type="ARBA" id="ARBA00022722"/>
    </source>
</evidence>
<protein>
    <recommendedName>
        <fullName evidence="4">3'-5' exonuclease domain-containing protein</fullName>
    </recommendedName>
</protein>
<dbReference type="Pfam" id="PF01612">
    <property type="entry name" value="DNA_pol_A_exo1"/>
    <property type="match status" value="1"/>
</dbReference>
<sequence length="334" mass="38232">MHSLNSLLASKIFVSWFPCQNLPTTVLWVLAVYMVTLTRHIIPLNEWGSGIVERITSCFILSENDYYVVAGQVYHQNTNGHHRPSKMYLAETEEQTKKALADLMADVQKFELWIVGLDCEKCPGVQGRAISCLLQLASDDGYAALFRVNKMEALPADLIEFLENEKIWKVGVGVENDAGDLEHRYKQSWKVRGTLDLRWLADMIGYQNKSLKGLAEEALGAERNKHKSGQRWDAAELTMDQMMYASTDAFLGVALFFEMFHKLISQRTGGKKWQNLLPAERKSAKEWVEAQLADKIDRFYQGPHRSSLVYTCFNVFSRFFFGWSSIFTNTTEEE</sequence>
<evidence type="ECO:0000256" key="2">
    <source>
        <dbReference type="ARBA" id="ARBA00022801"/>
    </source>
</evidence>
<evidence type="ECO:0000313" key="5">
    <source>
        <dbReference type="EMBL" id="KAK7605311.1"/>
    </source>
</evidence>
<organism evidence="5 6">
    <name type="scientific">Parthenolecanium corni</name>
    <dbReference type="NCBI Taxonomy" id="536013"/>
    <lineage>
        <taxon>Eukaryota</taxon>
        <taxon>Metazoa</taxon>
        <taxon>Ecdysozoa</taxon>
        <taxon>Arthropoda</taxon>
        <taxon>Hexapoda</taxon>
        <taxon>Insecta</taxon>
        <taxon>Pterygota</taxon>
        <taxon>Neoptera</taxon>
        <taxon>Paraneoptera</taxon>
        <taxon>Hemiptera</taxon>
        <taxon>Sternorrhyncha</taxon>
        <taxon>Coccoidea</taxon>
        <taxon>Coccidae</taxon>
        <taxon>Parthenolecanium</taxon>
    </lineage>
</organism>
<gene>
    <name evidence="5" type="ORF">V9T40_007169</name>
</gene>
<dbReference type="GO" id="GO:0005737">
    <property type="term" value="C:cytoplasm"/>
    <property type="evidence" value="ECO:0007669"/>
    <property type="project" value="TreeGrafter"/>
</dbReference>
<dbReference type="PANTHER" id="PTHR13620:SF104">
    <property type="entry name" value="EXONUCLEASE 3'-5' DOMAIN-CONTAINING PROTEIN 2"/>
    <property type="match status" value="1"/>
</dbReference>
<evidence type="ECO:0000313" key="6">
    <source>
        <dbReference type="Proteomes" id="UP001367676"/>
    </source>
</evidence>
<keyword evidence="6" id="KW-1185">Reference proteome</keyword>
<dbReference type="InterPro" id="IPR051132">
    <property type="entry name" value="3-5_Exonuclease_domain"/>
</dbReference>
<name>A0AAN9TY09_9HEMI</name>
<dbReference type="SUPFAM" id="SSF53098">
    <property type="entry name" value="Ribonuclease H-like"/>
    <property type="match status" value="1"/>
</dbReference>
<keyword evidence="2" id="KW-0378">Hydrolase</keyword>
<dbReference type="AlphaFoldDB" id="A0AAN9TY09"/>
<keyword evidence="1" id="KW-0540">Nuclease</keyword>
<reference evidence="5 6" key="1">
    <citation type="submission" date="2024-03" db="EMBL/GenBank/DDBJ databases">
        <title>Adaptation during the transition from Ophiocordyceps entomopathogen to insect associate is accompanied by gene loss and intensified selection.</title>
        <authorList>
            <person name="Ward C.M."/>
            <person name="Onetto C.A."/>
            <person name="Borneman A.R."/>
        </authorList>
    </citation>
    <scope>NUCLEOTIDE SEQUENCE [LARGE SCALE GENOMIC DNA]</scope>
    <source>
        <strain evidence="5">AWRI1</strain>
        <tissue evidence="5">Single Adult Female</tissue>
    </source>
</reference>
<dbReference type="InterPro" id="IPR002562">
    <property type="entry name" value="3'-5'_exonuclease_dom"/>
</dbReference>
<dbReference type="GO" id="GO:0008408">
    <property type="term" value="F:3'-5' exonuclease activity"/>
    <property type="evidence" value="ECO:0007669"/>
    <property type="project" value="InterPro"/>
</dbReference>
<evidence type="ECO:0000259" key="4">
    <source>
        <dbReference type="Pfam" id="PF01612"/>
    </source>
</evidence>
<dbReference type="GO" id="GO:0003676">
    <property type="term" value="F:nucleic acid binding"/>
    <property type="evidence" value="ECO:0007669"/>
    <property type="project" value="InterPro"/>
</dbReference>
<evidence type="ECO:0000256" key="3">
    <source>
        <dbReference type="ARBA" id="ARBA00022839"/>
    </source>
</evidence>
<keyword evidence="3" id="KW-0269">Exonuclease</keyword>
<dbReference type="CDD" id="cd06141">
    <property type="entry name" value="WRN_exo"/>
    <property type="match status" value="1"/>
</dbReference>